<evidence type="ECO:0000313" key="2">
    <source>
        <dbReference type="WBParaSite" id="PgR061_g015_t01"/>
    </source>
</evidence>
<keyword evidence="1" id="KW-1185">Reference proteome</keyword>
<evidence type="ECO:0000313" key="1">
    <source>
        <dbReference type="Proteomes" id="UP000887569"/>
    </source>
</evidence>
<sequence length="74" mass="7693">MATQSAGKAADTGGGKGAIQDGGLIYHGAAASSKKPFFGPVANADVFWEALSTLEELSHLRTRPLAADLFKKMD</sequence>
<reference evidence="2" key="1">
    <citation type="submission" date="2022-11" db="UniProtKB">
        <authorList>
            <consortium name="WormBaseParasite"/>
        </authorList>
    </citation>
    <scope>IDENTIFICATION</scope>
</reference>
<organism evidence="1 2">
    <name type="scientific">Parascaris univalens</name>
    <name type="common">Nematode worm</name>
    <dbReference type="NCBI Taxonomy" id="6257"/>
    <lineage>
        <taxon>Eukaryota</taxon>
        <taxon>Metazoa</taxon>
        <taxon>Ecdysozoa</taxon>
        <taxon>Nematoda</taxon>
        <taxon>Chromadorea</taxon>
        <taxon>Rhabditida</taxon>
        <taxon>Spirurina</taxon>
        <taxon>Ascaridomorpha</taxon>
        <taxon>Ascaridoidea</taxon>
        <taxon>Ascarididae</taxon>
        <taxon>Parascaris</taxon>
    </lineage>
</organism>
<proteinExistence type="predicted"/>
<dbReference type="AlphaFoldDB" id="A0A915BUN9"/>
<name>A0A915BUN9_PARUN</name>
<accession>A0A915BUN9</accession>
<dbReference type="Proteomes" id="UP000887569">
    <property type="component" value="Unplaced"/>
</dbReference>
<dbReference type="WBParaSite" id="PgR061_g015_t01">
    <property type="protein sequence ID" value="PgR061_g015_t01"/>
    <property type="gene ID" value="PgR061_g015"/>
</dbReference>
<protein>
    <submittedName>
        <fullName evidence="2">Uncharacterized protein</fullName>
    </submittedName>
</protein>